<keyword evidence="1" id="KW-0812">Transmembrane</keyword>
<organism evidence="3 4">
    <name type="scientific">Truncatella angustata</name>
    <dbReference type="NCBI Taxonomy" id="152316"/>
    <lineage>
        <taxon>Eukaryota</taxon>
        <taxon>Fungi</taxon>
        <taxon>Dikarya</taxon>
        <taxon>Ascomycota</taxon>
        <taxon>Pezizomycotina</taxon>
        <taxon>Sordariomycetes</taxon>
        <taxon>Xylariomycetidae</taxon>
        <taxon>Amphisphaeriales</taxon>
        <taxon>Sporocadaceae</taxon>
        <taxon>Truncatella</taxon>
    </lineage>
</organism>
<feature type="signal peptide" evidence="2">
    <location>
        <begin position="1"/>
        <end position="18"/>
    </location>
</feature>
<dbReference type="EMBL" id="JAGPXC010000002">
    <property type="protein sequence ID" value="KAH6657432.1"/>
    <property type="molecule type" value="Genomic_DNA"/>
</dbReference>
<gene>
    <name evidence="3" type="ORF">BKA67DRAFT_532643</name>
</gene>
<proteinExistence type="predicted"/>
<evidence type="ECO:0000256" key="1">
    <source>
        <dbReference type="SAM" id="Phobius"/>
    </source>
</evidence>
<dbReference type="AlphaFoldDB" id="A0A9P8US27"/>
<keyword evidence="1" id="KW-0472">Membrane</keyword>
<dbReference type="Proteomes" id="UP000758603">
    <property type="component" value="Unassembled WGS sequence"/>
</dbReference>
<dbReference type="GeneID" id="70128455"/>
<keyword evidence="4" id="KW-1185">Reference proteome</keyword>
<comment type="caution">
    <text evidence="3">The sequence shown here is derived from an EMBL/GenBank/DDBJ whole genome shotgun (WGS) entry which is preliminary data.</text>
</comment>
<reference evidence="3" key="1">
    <citation type="journal article" date="2021" name="Nat. Commun.">
        <title>Genetic determinants of endophytism in the Arabidopsis root mycobiome.</title>
        <authorList>
            <person name="Mesny F."/>
            <person name="Miyauchi S."/>
            <person name="Thiergart T."/>
            <person name="Pickel B."/>
            <person name="Atanasova L."/>
            <person name="Karlsson M."/>
            <person name="Huettel B."/>
            <person name="Barry K.W."/>
            <person name="Haridas S."/>
            <person name="Chen C."/>
            <person name="Bauer D."/>
            <person name="Andreopoulos W."/>
            <person name="Pangilinan J."/>
            <person name="LaButti K."/>
            <person name="Riley R."/>
            <person name="Lipzen A."/>
            <person name="Clum A."/>
            <person name="Drula E."/>
            <person name="Henrissat B."/>
            <person name="Kohler A."/>
            <person name="Grigoriev I.V."/>
            <person name="Martin F.M."/>
            <person name="Hacquard S."/>
        </authorList>
    </citation>
    <scope>NUCLEOTIDE SEQUENCE</scope>
    <source>
        <strain evidence="3">MPI-SDFR-AT-0073</strain>
    </source>
</reference>
<protein>
    <submittedName>
        <fullName evidence="3">Uncharacterized protein</fullName>
    </submittedName>
</protein>
<feature type="transmembrane region" description="Helical" evidence="1">
    <location>
        <begin position="55"/>
        <end position="75"/>
    </location>
</feature>
<accession>A0A9P8US27</accession>
<evidence type="ECO:0000256" key="2">
    <source>
        <dbReference type="SAM" id="SignalP"/>
    </source>
</evidence>
<sequence>MHPSVLLPLLAFATSAQAILPVIGACIAALGASTAVAPGAVVGYWALVRLDPLQLGVLLGIIAATIQATIGNVAAGNAFGILQSADIGGTGAVIVQTAGAVVGAVGVGLSLMVDESN</sequence>
<feature type="transmembrane region" description="Helical" evidence="1">
    <location>
        <begin position="28"/>
        <end position="48"/>
    </location>
</feature>
<keyword evidence="1" id="KW-1133">Transmembrane helix</keyword>
<evidence type="ECO:0000313" key="4">
    <source>
        <dbReference type="Proteomes" id="UP000758603"/>
    </source>
</evidence>
<keyword evidence="2" id="KW-0732">Signal</keyword>
<evidence type="ECO:0000313" key="3">
    <source>
        <dbReference type="EMBL" id="KAH6657432.1"/>
    </source>
</evidence>
<feature type="chain" id="PRO_5040229599" evidence="2">
    <location>
        <begin position="19"/>
        <end position="117"/>
    </location>
</feature>
<name>A0A9P8US27_9PEZI</name>
<feature type="transmembrane region" description="Helical" evidence="1">
    <location>
        <begin position="87"/>
        <end position="113"/>
    </location>
</feature>
<dbReference type="RefSeq" id="XP_045961666.1">
    <property type="nucleotide sequence ID" value="XM_046099563.1"/>
</dbReference>